<evidence type="ECO:0000256" key="1">
    <source>
        <dbReference type="SAM" id="Phobius"/>
    </source>
</evidence>
<proteinExistence type="predicted"/>
<evidence type="ECO:0000313" key="2">
    <source>
        <dbReference type="EMBL" id="PRQ20088.1"/>
    </source>
</evidence>
<reference evidence="2 3" key="1">
    <citation type="journal article" date="2018" name="Nat. Genet.">
        <title>The Rosa genome provides new insights in the design of modern roses.</title>
        <authorList>
            <person name="Bendahmane M."/>
        </authorList>
    </citation>
    <scope>NUCLEOTIDE SEQUENCE [LARGE SCALE GENOMIC DNA]</scope>
    <source>
        <strain evidence="3">cv. Old Blush</strain>
    </source>
</reference>
<keyword evidence="1" id="KW-0812">Transmembrane</keyword>
<evidence type="ECO:0000313" key="3">
    <source>
        <dbReference type="Proteomes" id="UP000238479"/>
    </source>
</evidence>
<name>A0A2P6PDT2_ROSCH</name>
<keyword evidence="3" id="KW-1185">Reference proteome</keyword>
<keyword evidence="1" id="KW-0472">Membrane</keyword>
<comment type="caution">
    <text evidence="2">The sequence shown here is derived from an EMBL/GenBank/DDBJ whole genome shotgun (WGS) entry which is preliminary data.</text>
</comment>
<dbReference type="EMBL" id="PDCK01000045">
    <property type="protein sequence ID" value="PRQ20088.1"/>
    <property type="molecule type" value="Genomic_DNA"/>
</dbReference>
<feature type="transmembrane region" description="Helical" evidence="1">
    <location>
        <begin position="15"/>
        <end position="35"/>
    </location>
</feature>
<protein>
    <submittedName>
        <fullName evidence="2">Uncharacterized protein</fullName>
    </submittedName>
</protein>
<sequence>MIIKGLISFISETQWIHMLIYLLIFTTPLGVMHLLPLWCLKEGLSPITYDCFDGLSSHSFKSCVIL</sequence>
<accession>A0A2P6PDT2</accession>
<dbReference type="Proteomes" id="UP000238479">
    <property type="component" value="Chromosome 7"/>
</dbReference>
<organism evidence="2 3">
    <name type="scientific">Rosa chinensis</name>
    <name type="common">China rose</name>
    <dbReference type="NCBI Taxonomy" id="74649"/>
    <lineage>
        <taxon>Eukaryota</taxon>
        <taxon>Viridiplantae</taxon>
        <taxon>Streptophyta</taxon>
        <taxon>Embryophyta</taxon>
        <taxon>Tracheophyta</taxon>
        <taxon>Spermatophyta</taxon>
        <taxon>Magnoliopsida</taxon>
        <taxon>eudicotyledons</taxon>
        <taxon>Gunneridae</taxon>
        <taxon>Pentapetalae</taxon>
        <taxon>rosids</taxon>
        <taxon>fabids</taxon>
        <taxon>Rosales</taxon>
        <taxon>Rosaceae</taxon>
        <taxon>Rosoideae</taxon>
        <taxon>Rosoideae incertae sedis</taxon>
        <taxon>Rosa</taxon>
    </lineage>
</organism>
<keyword evidence="1" id="KW-1133">Transmembrane helix</keyword>
<dbReference type="Gramene" id="PRQ20088">
    <property type="protein sequence ID" value="PRQ20088"/>
    <property type="gene ID" value="RchiOBHm_Chr7g0224341"/>
</dbReference>
<dbReference type="AlphaFoldDB" id="A0A2P6PDT2"/>
<gene>
    <name evidence="2" type="ORF">RchiOBHm_Chr7g0224341</name>
</gene>